<reference evidence="2 3" key="1">
    <citation type="journal article" date="2021" name="Elife">
        <title>Chloroplast acquisition without the gene transfer in kleptoplastic sea slugs, Plakobranchus ocellatus.</title>
        <authorList>
            <person name="Maeda T."/>
            <person name="Takahashi S."/>
            <person name="Yoshida T."/>
            <person name="Shimamura S."/>
            <person name="Takaki Y."/>
            <person name="Nagai Y."/>
            <person name="Toyoda A."/>
            <person name="Suzuki Y."/>
            <person name="Arimoto A."/>
            <person name="Ishii H."/>
            <person name="Satoh N."/>
            <person name="Nishiyama T."/>
            <person name="Hasebe M."/>
            <person name="Maruyama T."/>
            <person name="Minagawa J."/>
            <person name="Obokata J."/>
            <person name="Shigenobu S."/>
        </authorList>
    </citation>
    <scope>NUCLEOTIDE SEQUENCE [LARGE SCALE GENOMIC DNA]</scope>
</reference>
<evidence type="ECO:0000313" key="3">
    <source>
        <dbReference type="Proteomes" id="UP000735302"/>
    </source>
</evidence>
<evidence type="ECO:0000313" key="2">
    <source>
        <dbReference type="EMBL" id="GFO34595.1"/>
    </source>
</evidence>
<accession>A0AAV4CRY0</accession>
<proteinExistence type="predicted"/>
<dbReference type="EMBL" id="BLXT01006926">
    <property type="protein sequence ID" value="GFO34595.1"/>
    <property type="molecule type" value="Genomic_DNA"/>
</dbReference>
<protein>
    <submittedName>
        <fullName evidence="2">Uncharacterized protein</fullName>
    </submittedName>
</protein>
<dbReference type="Proteomes" id="UP000735302">
    <property type="component" value="Unassembled WGS sequence"/>
</dbReference>
<keyword evidence="3" id="KW-1185">Reference proteome</keyword>
<name>A0AAV4CRY0_9GAST</name>
<gene>
    <name evidence="2" type="ORF">PoB_006110000</name>
</gene>
<organism evidence="2 3">
    <name type="scientific">Plakobranchus ocellatus</name>
    <dbReference type="NCBI Taxonomy" id="259542"/>
    <lineage>
        <taxon>Eukaryota</taxon>
        <taxon>Metazoa</taxon>
        <taxon>Spiralia</taxon>
        <taxon>Lophotrochozoa</taxon>
        <taxon>Mollusca</taxon>
        <taxon>Gastropoda</taxon>
        <taxon>Heterobranchia</taxon>
        <taxon>Euthyneura</taxon>
        <taxon>Panpulmonata</taxon>
        <taxon>Sacoglossa</taxon>
        <taxon>Placobranchoidea</taxon>
        <taxon>Plakobranchidae</taxon>
        <taxon>Plakobranchus</taxon>
    </lineage>
</organism>
<dbReference type="AlphaFoldDB" id="A0AAV4CRY0"/>
<evidence type="ECO:0000256" key="1">
    <source>
        <dbReference type="SAM" id="MobiDB-lite"/>
    </source>
</evidence>
<comment type="caution">
    <text evidence="2">The sequence shown here is derived from an EMBL/GenBank/DDBJ whole genome shotgun (WGS) entry which is preliminary data.</text>
</comment>
<feature type="compositionally biased region" description="Basic and acidic residues" evidence="1">
    <location>
        <begin position="88"/>
        <end position="101"/>
    </location>
</feature>
<feature type="region of interest" description="Disordered" evidence="1">
    <location>
        <begin position="80"/>
        <end position="129"/>
    </location>
</feature>
<sequence length="129" mass="14599">MSLFKTRPSLHGKAGRQSQCDRGKSVTWTVQLLSSSSLLVLPVRQTIAATFTRHHTSLPVSRRQTDFNIDYFQQRPPCIHEQRRHQGRREVADSKPVESKDSALTPRELESATAHCQRPELIPLTATPT</sequence>
<feature type="region of interest" description="Disordered" evidence="1">
    <location>
        <begin position="1"/>
        <end position="21"/>
    </location>
</feature>